<dbReference type="RefSeq" id="WP_097128760.1">
    <property type="nucleotide sequence ID" value="NZ_OCMT01000001.1"/>
</dbReference>
<keyword evidence="3" id="KW-1185">Reference proteome</keyword>
<reference evidence="3" key="1">
    <citation type="submission" date="2017-09" db="EMBL/GenBank/DDBJ databases">
        <authorList>
            <person name="Varghese N."/>
            <person name="Submissions S."/>
        </authorList>
    </citation>
    <scope>NUCLEOTIDE SEQUENCE [LARGE SCALE GENOMIC DNA]</scope>
    <source>
        <strain evidence="3">CGMCC 1.12803</strain>
    </source>
</reference>
<dbReference type="InterPro" id="IPR000782">
    <property type="entry name" value="FAS1_domain"/>
</dbReference>
<dbReference type="OrthoDB" id="1032410at2"/>
<dbReference type="Pfam" id="PF02469">
    <property type="entry name" value="Fasciclin"/>
    <property type="match status" value="1"/>
</dbReference>
<evidence type="ECO:0000313" key="3">
    <source>
        <dbReference type="Proteomes" id="UP000219281"/>
    </source>
</evidence>
<dbReference type="InterPro" id="IPR036378">
    <property type="entry name" value="FAS1_dom_sf"/>
</dbReference>
<protein>
    <submittedName>
        <fullName evidence="2">Fasciclin domain-containing protein</fullName>
    </submittedName>
</protein>
<feature type="domain" description="FAS1" evidence="1">
    <location>
        <begin position="60"/>
        <end position="202"/>
    </location>
</feature>
<accession>A0A285ZSC0</accession>
<sequence length="219" mass="24321">MKKINLKLSGFLFISIFFLLSSSGCKKLALQKSYDYEGEALDPHVNMTAWAYMNSRPDVFSTMIAAVNYAGMSAEYEQTNAKYTYLFINNTGMTAFLTKYGFSSITQIDVQKVKKLLQYHIIVGEYHAYDKKLPVEPIYVKTLLAGEDGLLTIKVNKSSANSVGSPITNGNILINLRPSNFLSASISSVTSNILPTNGAIHVFPGFAFYRRDANYTPAF</sequence>
<dbReference type="Gene3D" id="2.30.180.10">
    <property type="entry name" value="FAS1 domain"/>
    <property type="match status" value="1"/>
</dbReference>
<proteinExistence type="predicted"/>
<dbReference type="PROSITE" id="PS51257">
    <property type="entry name" value="PROKAR_LIPOPROTEIN"/>
    <property type="match status" value="1"/>
</dbReference>
<dbReference type="AlphaFoldDB" id="A0A285ZSC0"/>
<dbReference type="EMBL" id="OCMT01000001">
    <property type="protein sequence ID" value="SOD12517.1"/>
    <property type="molecule type" value="Genomic_DNA"/>
</dbReference>
<gene>
    <name evidence="2" type="ORF">SAMN06297358_0710</name>
</gene>
<evidence type="ECO:0000313" key="2">
    <source>
        <dbReference type="EMBL" id="SOD12517.1"/>
    </source>
</evidence>
<evidence type="ECO:0000259" key="1">
    <source>
        <dbReference type="Pfam" id="PF02469"/>
    </source>
</evidence>
<dbReference type="Proteomes" id="UP000219281">
    <property type="component" value="Unassembled WGS sequence"/>
</dbReference>
<organism evidence="2 3">
    <name type="scientific">Pedobacter xixiisoli</name>
    <dbReference type="NCBI Taxonomy" id="1476464"/>
    <lineage>
        <taxon>Bacteria</taxon>
        <taxon>Pseudomonadati</taxon>
        <taxon>Bacteroidota</taxon>
        <taxon>Sphingobacteriia</taxon>
        <taxon>Sphingobacteriales</taxon>
        <taxon>Sphingobacteriaceae</taxon>
        <taxon>Pedobacter</taxon>
    </lineage>
</organism>
<name>A0A285ZSC0_9SPHI</name>
<dbReference type="SUPFAM" id="SSF82153">
    <property type="entry name" value="FAS1 domain"/>
    <property type="match status" value="1"/>
</dbReference>